<proteinExistence type="predicted"/>
<dbReference type="AlphaFoldDB" id="F6D6S1"/>
<dbReference type="Proteomes" id="UP000009231">
    <property type="component" value="Chromosome"/>
</dbReference>
<dbReference type="OrthoDB" id="1018at2157"/>
<evidence type="ECO:0000313" key="3">
    <source>
        <dbReference type="Proteomes" id="UP000009231"/>
    </source>
</evidence>
<dbReference type="Pfam" id="PF08241">
    <property type="entry name" value="Methyltransf_11"/>
    <property type="match status" value="1"/>
</dbReference>
<reference evidence="2 3" key="1">
    <citation type="journal article" date="2014" name="Int. J. Syst. Evol. Microbiol.">
        <title>Methanobacterium paludis sp. nov. and a novel strain of Methanobacterium lacus isolated from northern peatlands.</title>
        <authorList>
            <person name="Cadillo-Quiroz H."/>
            <person name="Brauer S.L."/>
            <person name="Goodson N."/>
            <person name="Yavitt J.B."/>
            <person name="Zinder S.H."/>
        </authorList>
    </citation>
    <scope>NUCLEOTIDE SEQUENCE [LARGE SCALE GENOMIC DNA]</scope>
    <source>
        <strain evidence="3">DSM 25820 / JCM 18151 / SWAN1</strain>
    </source>
</reference>
<name>F6D6S1_METPW</name>
<dbReference type="SUPFAM" id="SSF53335">
    <property type="entry name" value="S-adenosyl-L-methionine-dependent methyltransferases"/>
    <property type="match status" value="1"/>
</dbReference>
<dbReference type="STRING" id="868131.MSWAN_1339"/>
<dbReference type="EMBL" id="CP002772">
    <property type="protein sequence ID" value="AEG18354.1"/>
    <property type="molecule type" value="Genomic_DNA"/>
</dbReference>
<dbReference type="GeneID" id="10668844"/>
<protein>
    <submittedName>
        <fullName evidence="2">Methyltransferase type 11</fullName>
    </submittedName>
</protein>
<dbReference type="RefSeq" id="WP_013825855.1">
    <property type="nucleotide sequence ID" value="NC_015574.1"/>
</dbReference>
<dbReference type="HOGENOM" id="CLU_1243037_0_0_2"/>
<dbReference type="GO" id="GO:0032259">
    <property type="term" value="P:methylation"/>
    <property type="evidence" value="ECO:0007669"/>
    <property type="project" value="UniProtKB-KW"/>
</dbReference>
<gene>
    <name evidence="2" type="ordered locus">MSWAN_1339</name>
</gene>
<dbReference type="InterPro" id="IPR029063">
    <property type="entry name" value="SAM-dependent_MTases_sf"/>
</dbReference>
<feature type="domain" description="Methyltransferase type 11" evidence="1">
    <location>
        <begin position="63"/>
        <end position="109"/>
    </location>
</feature>
<keyword evidence="2" id="KW-0808">Transferase</keyword>
<dbReference type="KEGG" id="mew:MSWAN_1339"/>
<evidence type="ECO:0000313" key="2">
    <source>
        <dbReference type="EMBL" id="AEG18354.1"/>
    </source>
</evidence>
<dbReference type="InterPro" id="IPR013216">
    <property type="entry name" value="Methyltransf_11"/>
</dbReference>
<organism evidence="2 3">
    <name type="scientific">Methanobacterium paludis (strain DSM 25820 / JCM 18151 / SWAN1)</name>
    <dbReference type="NCBI Taxonomy" id="868131"/>
    <lineage>
        <taxon>Archaea</taxon>
        <taxon>Methanobacteriati</taxon>
        <taxon>Methanobacteriota</taxon>
        <taxon>Methanomada group</taxon>
        <taxon>Methanobacteria</taxon>
        <taxon>Methanobacteriales</taxon>
        <taxon>Methanobacteriaceae</taxon>
        <taxon>Methanobacterium</taxon>
    </lineage>
</organism>
<dbReference type="eggNOG" id="arCOG02702">
    <property type="taxonomic scope" value="Archaea"/>
</dbReference>
<dbReference type="GO" id="GO:0008757">
    <property type="term" value="F:S-adenosylmethionine-dependent methyltransferase activity"/>
    <property type="evidence" value="ECO:0007669"/>
    <property type="project" value="InterPro"/>
</dbReference>
<keyword evidence="3" id="KW-1185">Reference proteome</keyword>
<dbReference type="Gene3D" id="3.40.50.150">
    <property type="entry name" value="Vaccinia Virus protein VP39"/>
    <property type="match status" value="1"/>
</dbReference>
<sequence length="222" mass="26025">MRESVKELVKIFSEKYPIKEPVFEFGSFQVPEQKDFADMRHIFPGKTYFGCDMRSGPGVDLILDLHNIDLSSKSAGTVLILDTFEHVEYPRKAIKEVYRIMKSDGIVLITSVMNFPIHEHPSDYWRFTPEGFKSLLEDFKFKYVDFVGNELFPHTVVGIGAKDLSYNYYLDSFKEDIISWKEKWKVSPYEESQLNFYSLMKSGIKNPDKIPDFLKEKIFRKL</sequence>
<evidence type="ECO:0000259" key="1">
    <source>
        <dbReference type="Pfam" id="PF08241"/>
    </source>
</evidence>
<accession>F6D6S1</accession>
<keyword evidence="2" id="KW-0489">Methyltransferase</keyword>